<organism evidence="4 5">
    <name type="scientific">Bodo saltans</name>
    <name type="common">Flagellated protozoan</name>
    <dbReference type="NCBI Taxonomy" id="75058"/>
    <lineage>
        <taxon>Eukaryota</taxon>
        <taxon>Discoba</taxon>
        <taxon>Euglenozoa</taxon>
        <taxon>Kinetoplastea</taxon>
        <taxon>Metakinetoplastina</taxon>
        <taxon>Eubodonida</taxon>
        <taxon>Bodonidae</taxon>
        <taxon>Bodo</taxon>
    </lineage>
</organism>
<feature type="transmembrane region" description="Helical" evidence="2">
    <location>
        <begin position="1306"/>
        <end position="1323"/>
    </location>
</feature>
<feature type="transmembrane region" description="Helical" evidence="2">
    <location>
        <begin position="1409"/>
        <end position="1426"/>
    </location>
</feature>
<keyword evidence="2" id="KW-0812">Transmembrane</keyword>
<evidence type="ECO:0000256" key="1">
    <source>
        <dbReference type="SAM" id="MobiDB-lite"/>
    </source>
</evidence>
<keyword evidence="2" id="KW-0472">Membrane</keyword>
<name>A0A0S4J1B9_BODSA</name>
<evidence type="ECO:0000313" key="4">
    <source>
        <dbReference type="EMBL" id="CUG46401.1"/>
    </source>
</evidence>
<dbReference type="Proteomes" id="UP000051952">
    <property type="component" value="Unassembled WGS sequence"/>
</dbReference>
<proteinExistence type="predicted"/>
<evidence type="ECO:0000313" key="5">
    <source>
        <dbReference type="Proteomes" id="UP000051952"/>
    </source>
</evidence>
<feature type="transmembrane region" description="Helical" evidence="2">
    <location>
        <begin position="1343"/>
        <end position="1364"/>
    </location>
</feature>
<accession>A0A0S4J1B9</accession>
<keyword evidence="2" id="KW-1133">Transmembrane helix</keyword>
<evidence type="ECO:0000256" key="3">
    <source>
        <dbReference type="SAM" id="SignalP"/>
    </source>
</evidence>
<feature type="signal peptide" evidence="3">
    <location>
        <begin position="1"/>
        <end position="19"/>
    </location>
</feature>
<feature type="transmembrane region" description="Helical" evidence="2">
    <location>
        <begin position="1385"/>
        <end position="1403"/>
    </location>
</feature>
<keyword evidence="5" id="KW-1185">Reference proteome</keyword>
<feature type="region of interest" description="Disordered" evidence="1">
    <location>
        <begin position="1102"/>
        <end position="1156"/>
    </location>
</feature>
<feature type="transmembrane region" description="Helical" evidence="2">
    <location>
        <begin position="1465"/>
        <end position="1487"/>
    </location>
</feature>
<feature type="transmembrane region" description="Helical" evidence="2">
    <location>
        <begin position="1002"/>
        <end position="1023"/>
    </location>
</feature>
<dbReference type="EMBL" id="CYKH01000827">
    <property type="protein sequence ID" value="CUG46401.1"/>
    <property type="molecule type" value="Genomic_DNA"/>
</dbReference>
<evidence type="ECO:0000256" key="2">
    <source>
        <dbReference type="SAM" id="Phobius"/>
    </source>
</evidence>
<dbReference type="VEuPathDB" id="TriTrypDB:BSAL_79765"/>
<feature type="compositionally biased region" description="Basic and acidic residues" evidence="1">
    <location>
        <begin position="1133"/>
        <end position="1142"/>
    </location>
</feature>
<protein>
    <submittedName>
        <fullName evidence="4">Membrane-associated protein, putative</fullName>
    </submittedName>
</protein>
<gene>
    <name evidence="4" type="ORF">BSAL_79765</name>
</gene>
<reference evidence="5" key="1">
    <citation type="submission" date="2015-09" db="EMBL/GenBank/DDBJ databases">
        <authorList>
            <consortium name="Pathogen Informatics"/>
        </authorList>
    </citation>
    <scope>NUCLEOTIDE SEQUENCE [LARGE SCALE GENOMIC DNA]</scope>
    <source>
        <strain evidence="5">Lake Konstanz</strain>
    </source>
</reference>
<feature type="region of interest" description="Disordered" evidence="1">
    <location>
        <begin position="19"/>
        <end position="53"/>
    </location>
</feature>
<sequence>MEVLLLGMLLFVIITATSASDSSSDSSDSSSDSSDSSSNKASDSSSNSSSRNSSTTTAAAMLFQAVQYLQPLPESWSPDVPLDEWEGVTVATPPNCVVFPGMPSTLYSIVVDARNFSSDSTLRLDLLDPKAPMCNMTVLSSSVASIIVMINASHLPLSLQFLDLSQTEVVTTSPFSQRYVDFAKLPSFIGYVDLSHTGIGGNLDLSLIGQTEGVTFKYVNVSGNVGLVGGVDLTAAAGPLIDLRGTGITTIVVQASQQHMVGPSQSNEPDHTIFVDASVRVLPVTTEEVFLLEVGYYCVPPPNTSVTTDRAMLNVYQSNGQYMLRMIDPPYECETPFDPIVTFNEGYLLKSTTLAMLLYPCMDDLSMDYMQRLMYPGMQIGAINAAGNAIAIFGSCRHLEVGKNSATAQYYSVTLSENSFMDFNNTGYNVTTRGYHESGEIATCVFAWPLYVDNNTQEDRSLIWNDGQLILDLAPCLPRTLRANIVFSNWTSVTYLKSPSSVMFTDGVGNVLQLYTATSMPGEVFTPFTYDTALEFCFVTSFWRYRWTVSAFSTTISIDHHHDQYCTYNGILQHQAIPPGSNPSINCGFYAFDSVISSLGPCLASLLSESNWSSITSGATFTDTTFTTVKSIQIVDDFGDATTFLANGCINYTMTAEVSGTWCSSVDYNTGSLVLDIDPFHSAHLAYYRQSATNPLVQLVTTCDYSKDVSGNPFYFDNEGNVFFVDDFDYYLDLCIPRSTNSAPFARSIARITYSASLGTITIESDNRALVQLSQSACNLSIPIKPEDVITCPEIPLLTDSPLVSDVCIAGSCRSMRSVEWAPEAAGRSSGGSSWSTGSAAVGADVELQTMTQSLFPVGTTIAACYPRCFIDTSDCYQAAFFMAQMLMCYARRGETIPWGDEFAITSSLSGGCGYMPFFTAIEQMMNGEQSNVQLYCTPGGVALTTNNAVLATSYGVTTYTTTLYNSDGDTISGTVNTIVGLRARCTPCVSLWLENLYPSPLFIIAINSVANVLLVFIANRYLEPVIGPRLVKLRAKLTSILGSLSPREAKANEKWMLKSLDPYMASQFDVAMHIDMVCTFVNHQRSLRNLVVGGGEGATSDAGALQNRTGTKSMGAKVPSSTGDPTPSVVIHRQEENEEMPKAPNVTAHQQEDEEMPKDCSVAADAVFRSILVKNIMGARMLACVSEASVARLVELRDCCELDQEKPIARKRSFRFPIGEEREIDVVMPQEAVERNLGEDLLEKNTDDIELINEFDDGISKTFAQSQQSLEDVMTAILTDTTIEWQPYLFAEEWLINKFLLTKDWMFFLNTIILIALMGRALHVVNSSPTTNGSWEGYNEFYFLLLDGSTPVALLINAVFRVYHSKRLHSVTVTNDYRKLLHSMLMDPFLMIPVICLLPAFLTHIIPGLLIFPFLPIVGIALVAASMKIRTKLPSNVDTLHGKLLRHSATTIGCIARQVILRQVVMFVSTAGVQFAFNYMMMFYAARSGTLTVSSGSWAGIIAADFDARSTVCVLEQLEKSVETSWNLVYSQFL</sequence>
<feature type="chain" id="PRO_5006621844" evidence="3">
    <location>
        <begin position="20"/>
        <end position="1535"/>
    </location>
</feature>
<keyword evidence="3" id="KW-0732">Signal</keyword>